<dbReference type="SUPFAM" id="SSF56935">
    <property type="entry name" value="Porins"/>
    <property type="match status" value="1"/>
</dbReference>
<proteinExistence type="predicted"/>
<name>A0ABT6YRQ2_9BACT</name>
<evidence type="ECO:0008006" key="3">
    <source>
        <dbReference type="Google" id="ProtNLM"/>
    </source>
</evidence>
<dbReference type="Proteomes" id="UP001236569">
    <property type="component" value="Unassembled WGS sequence"/>
</dbReference>
<sequence>MKQTVTSKLMLLKLFIQKLSKVLVSNINIFLFLLLSNTVVGQIISGNVKNHKGEKINNANIVVKDSINAQYILAFCTTKNGEYRLVLPNDLKKALIEITVDTYKKDTWTLEDIKKSNIYTHNFILEKDSVVELQEVTVSTKALPFTINGDTTKFNVSKYSNGTERKIIDIIKVLPGIEVNDKTGEITYKGKPIETVNLEGDNLFGFNYAIGTKNINVDMVEEVQVIENFSANPLLKGIDSNDKVALNLKLKKAHLDVSGSIDIALGASEGRDIAQNHALNLLGITQNYKSFGTASYNNIGQNNSPFDYFSTSQNVEQIRDKNILAKPIISDIIISNNLDDKRANINNAVFSNYNGLIKLHKRVSIKGNLYFLNDRISSIQSIENTNFLPQGILATSDNYLSAKEPHQARGDLELQSILSDQSSLEYKIIFDNTKSYAQTNILQNTLNTQSAQLNTHNHNFKQSLLFTNRLTDKHALQFLASLSSNDINQNFTLNLVSESSNNIDSTFNQVCRNRKNTFQLQAILMGRANNKSKYSFSIGNYVEQTSFESLLYNSSDKVISTNDFTYTTNNLYNHGIYEINLRRLRISTSLKGRFFTQKLGNLFQENFIIEPSLLLKLKLNPIAILGINSSLSQKNFTEESLFSNPIMLSNRLFASSKPVLSLQKLLVINLVYSINNLYQQFRLNASINYLKNHGSYFSNISINRRNSYLEYFFSSKPNENITADFLVEKYLPILNSTIRLKSNYAFSNYYNVVNASDLRLNNNHYVTLELFAKTAFDYKVNFENSLVVVNNHSQNIESQQSIQNNALQNTFKIIFKPNKQWFFITNLEYLIPNKNFSKDYVLFCDAYLKYRPIKRKYEFRLDGQNLFNMKYFFQTNTSDYSINTFKSNFISRYFLASVIYNF</sequence>
<dbReference type="SUPFAM" id="SSF49464">
    <property type="entry name" value="Carboxypeptidase regulatory domain-like"/>
    <property type="match status" value="1"/>
</dbReference>
<organism evidence="1 2">
    <name type="scientific">Flectobacillus longus</name>
    <dbReference type="NCBI Taxonomy" id="2984207"/>
    <lineage>
        <taxon>Bacteria</taxon>
        <taxon>Pseudomonadati</taxon>
        <taxon>Bacteroidota</taxon>
        <taxon>Cytophagia</taxon>
        <taxon>Cytophagales</taxon>
        <taxon>Flectobacillaceae</taxon>
        <taxon>Flectobacillus</taxon>
    </lineage>
</organism>
<reference evidence="1 2" key="1">
    <citation type="submission" date="2023-05" db="EMBL/GenBank/DDBJ databases">
        <title>Novel species of genus Flectobacillus isolated from stream in China.</title>
        <authorList>
            <person name="Lu H."/>
        </authorList>
    </citation>
    <scope>NUCLEOTIDE SEQUENCE [LARGE SCALE GENOMIC DNA]</scope>
    <source>
        <strain evidence="1 2">DC10W</strain>
    </source>
</reference>
<evidence type="ECO:0000313" key="2">
    <source>
        <dbReference type="Proteomes" id="UP001236569"/>
    </source>
</evidence>
<protein>
    <recommendedName>
        <fullName evidence="3">Outer membrane protein beta-barrel domain-containing protein</fullName>
    </recommendedName>
</protein>
<keyword evidence="2" id="KW-1185">Reference proteome</keyword>
<comment type="caution">
    <text evidence="1">The sequence shown here is derived from an EMBL/GenBank/DDBJ whole genome shotgun (WGS) entry which is preliminary data.</text>
</comment>
<dbReference type="RefSeq" id="WP_283371109.1">
    <property type="nucleotide sequence ID" value="NZ_JASHID010000015.1"/>
</dbReference>
<dbReference type="InterPro" id="IPR008969">
    <property type="entry name" value="CarboxyPept-like_regulatory"/>
</dbReference>
<dbReference type="EMBL" id="JASHID010000015">
    <property type="protein sequence ID" value="MDI9866272.1"/>
    <property type="molecule type" value="Genomic_DNA"/>
</dbReference>
<gene>
    <name evidence="1" type="ORF">QM480_18160</name>
</gene>
<evidence type="ECO:0000313" key="1">
    <source>
        <dbReference type="EMBL" id="MDI9866272.1"/>
    </source>
</evidence>
<accession>A0ABT6YRQ2</accession>